<dbReference type="PROSITE" id="PS00108">
    <property type="entry name" value="PROTEIN_KINASE_ST"/>
    <property type="match status" value="1"/>
</dbReference>
<feature type="binding site" evidence="15">
    <location>
        <position position="39"/>
    </location>
    <ligand>
        <name>ATP</name>
        <dbReference type="ChEBI" id="CHEBI:30616"/>
    </ligand>
</feature>
<dbReference type="PROSITE" id="PS50176">
    <property type="entry name" value="ARM_REPEAT"/>
    <property type="match status" value="1"/>
</dbReference>
<evidence type="ECO:0000256" key="2">
    <source>
        <dbReference type="ARBA" id="ARBA00012513"/>
    </source>
</evidence>
<organism evidence="17 18">
    <name type="scientific">Saponaria officinalis</name>
    <name type="common">Common soapwort</name>
    <name type="synonym">Lychnis saponaria</name>
    <dbReference type="NCBI Taxonomy" id="3572"/>
    <lineage>
        <taxon>Eukaryota</taxon>
        <taxon>Viridiplantae</taxon>
        <taxon>Streptophyta</taxon>
        <taxon>Embryophyta</taxon>
        <taxon>Tracheophyta</taxon>
        <taxon>Spermatophyta</taxon>
        <taxon>Magnoliopsida</taxon>
        <taxon>eudicotyledons</taxon>
        <taxon>Gunneridae</taxon>
        <taxon>Pentapetalae</taxon>
        <taxon>Caryophyllales</taxon>
        <taxon>Caryophyllaceae</taxon>
        <taxon>Caryophylleae</taxon>
        <taxon>Saponaria</taxon>
    </lineage>
</organism>
<keyword evidence="9 15" id="KW-0067">ATP-binding</keyword>
<dbReference type="PROSITE" id="PS00107">
    <property type="entry name" value="PROTEIN_KINASE_ATP"/>
    <property type="match status" value="1"/>
</dbReference>
<evidence type="ECO:0000259" key="16">
    <source>
        <dbReference type="PROSITE" id="PS50011"/>
    </source>
</evidence>
<evidence type="ECO:0000256" key="7">
    <source>
        <dbReference type="ARBA" id="ARBA00022741"/>
    </source>
</evidence>
<dbReference type="CDD" id="cd14002">
    <property type="entry name" value="STKc_STK36"/>
    <property type="match status" value="1"/>
</dbReference>
<accession>A0AAW1GKG5</accession>
<evidence type="ECO:0000256" key="8">
    <source>
        <dbReference type="ARBA" id="ARBA00022777"/>
    </source>
</evidence>
<evidence type="ECO:0000256" key="13">
    <source>
        <dbReference type="ARBA" id="ARBA00075375"/>
    </source>
</evidence>
<protein>
    <recommendedName>
        <fullName evidence="2">non-specific serine/threonine protein kinase</fullName>
        <ecNumber evidence="2">2.7.11.1</ecNumber>
    </recommendedName>
    <alternativeName>
        <fullName evidence="13">Fused homolog</fullName>
    </alternativeName>
</protein>
<dbReference type="PANTHER" id="PTHR22983">
    <property type="entry name" value="PROTEIN KINASE RELATED"/>
    <property type="match status" value="1"/>
</dbReference>
<dbReference type="InterPro" id="IPR011009">
    <property type="entry name" value="Kinase-like_dom_sf"/>
</dbReference>
<dbReference type="FunFam" id="3.30.200.20:FF:000042">
    <property type="entry name" value="Aurora kinase A"/>
    <property type="match status" value="1"/>
</dbReference>
<evidence type="ECO:0000256" key="5">
    <source>
        <dbReference type="ARBA" id="ARBA00022679"/>
    </source>
</evidence>
<gene>
    <name evidence="17" type="ORF">RND81_14G102200</name>
</gene>
<dbReference type="InterPro" id="IPR008271">
    <property type="entry name" value="Ser/Thr_kinase_AS"/>
</dbReference>
<name>A0AAW1GKG5_SAPOF</name>
<dbReference type="SMART" id="SM00220">
    <property type="entry name" value="S_TKc"/>
    <property type="match status" value="1"/>
</dbReference>
<dbReference type="Proteomes" id="UP001443914">
    <property type="component" value="Unassembled WGS sequence"/>
</dbReference>
<dbReference type="InterPro" id="IPR011989">
    <property type="entry name" value="ARM-like"/>
</dbReference>
<dbReference type="InterPro" id="IPR016024">
    <property type="entry name" value="ARM-type_fold"/>
</dbReference>
<dbReference type="FunFam" id="1.25.10.10:FF:000223">
    <property type="entry name" value="Serine/threonine-protein kinase TIO"/>
    <property type="match status" value="1"/>
</dbReference>
<evidence type="ECO:0000256" key="3">
    <source>
        <dbReference type="ARBA" id="ARBA00022490"/>
    </source>
</evidence>
<evidence type="ECO:0000313" key="18">
    <source>
        <dbReference type="Proteomes" id="UP001443914"/>
    </source>
</evidence>
<evidence type="ECO:0000256" key="4">
    <source>
        <dbReference type="ARBA" id="ARBA00022527"/>
    </source>
</evidence>
<evidence type="ECO:0000256" key="1">
    <source>
        <dbReference type="ARBA" id="ARBA00004245"/>
    </source>
</evidence>
<dbReference type="Pfam" id="PF00069">
    <property type="entry name" value="Pkinase"/>
    <property type="match status" value="1"/>
</dbReference>
<dbReference type="Gene3D" id="1.25.10.10">
    <property type="entry name" value="Leucine-rich Repeat Variant"/>
    <property type="match status" value="1"/>
</dbReference>
<evidence type="ECO:0000256" key="11">
    <source>
        <dbReference type="ARBA" id="ARBA00047899"/>
    </source>
</evidence>
<dbReference type="GO" id="GO:0005856">
    <property type="term" value="C:cytoskeleton"/>
    <property type="evidence" value="ECO:0007669"/>
    <property type="project" value="UniProtKB-SubCell"/>
</dbReference>
<keyword evidence="8" id="KW-0418">Kinase</keyword>
<dbReference type="InterPro" id="IPR000719">
    <property type="entry name" value="Prot_kinase_dom"/>
</dbReference>
<evidence type="ECO:0000256" key="10">
    <source>
        <dbReference type="ARBA" id="ARBA00023212"/>
    </source>
</evidence>
<comment type="subcellular location">
    <subcellularLocation>
        <location evidence="1">Cytoplasm</location>
        <location evidence="1">Cytoskeleton</location>
    </subcellularLocation>
</comment>
<comment type="caution">
    <text evidence="17">The sequence shown here is derived from an EMBL/GenBank/DDBJ whole genome shotgun (WGS) entry which is preliminary data.</text>
</comment>
<keyword evidence="4" id="KW-0723">Serine/threonine-protein kinase</keyword>
<comment type="catalytic activity">
    <reaction evidence="11">
        <text>L-threonyl-[protein] + ATP = O-phospho-L-threonyl-[protein] + ADP + H(+)</text>
        <dbReference type="Rhea" id="RHEA:46608"/>
        <dbReference type="Rhea" id="RHEA-COMP:11060"/>
        <dbReference type="Rhea" id="RHEA-COMP:11605"/>
        <dbReference type="ChEBI" id="CHEBI:15378"/>
        <dbReference type="ChEBI" id="CHEBI:30013"/>
        <dbReference type="ChEBI" id="CHEBI:30616"/>
        <dbReference type="ChEBI" id="CHEBI:61977"/>
        <dbReference type="ChEBI" id="CHEBI:456216"/>
        <dbReference type="EC" id="2.7.11.1"/>
    </reaction>
</comment>
<keyword evidence="18" id="KW-1185">Reference proteome</keyword>
<dbReference type="PANTHER" id="PTHR22983:SF6">
    <property type="entry name" value="SERINE_THREONINE-PROTEIN KINASE 36"/>
    <property type="match status" value="1"/>
</dbReference>
<comment type="catalytic activity">
    <reaction evidence="12">
        <text>L-seryl-[protein] + ATP = O-phospho-L-seryl-[protein] + ADP + H(+)</text>
        <dbReference type="Rhea" id="RHEA:17989"/>
        <dbReference type="Rhea" id="RHEA-COMP:9863"/>
        <dbReference type="Rhea" id="RHEA-COMP:11604"/>
        <dbReference type="ChEBI" id="CHEBI:15378"/>
        <dbReference type="ChEBI" id="CHEBI:29999"/>
        <dbReference type="ChEBI" id="CHEBI:30616"/>
        <dbReference type="ChEBI" id="CHEBI:83421"/>
        <dbReference type="ChEBI" id="CHEBI:456216"/>
        <dbReference type="EC" id="2.7.11.1"/>
    </reaction>
</comment>
<dbReference type="EC" id="2.7.11.1" evidence="2"/>
<feature type="repeat" description="ARM" evidence="14">
    <location>
        <begin position="1190"/>
        <end position="1221"/>
    </location>
</feature>
<keyword evidence="10" id="KW-0206">Cytoskeleton</keyword>
<dbReference type="InterPro" id="IPR000225">
    <property type="entry name" value="Armadillo"/>
</dbReference>
<evidence type="ECO:0000313" key="17">
    <source>
        <dbReference type="EMBL" id="KAK9665280.1"/>
    </source>
</evidence>
<evidence type="ECO:0000256" key="14">
    <source>
        <dbReference type="PROSITE-ProRule" id="PRU00259"/>
    </source>
</evidence>
<proteinExistence type="predicted"/>
<dbReference type="SMART" id="SM00185">
    <property type="entry name" value="ARM"/>
    <property type="match status" value="3"/>
</dbReference>
<keyword evidence="6" id="KW-0677">Repeat</keyword>
<dbReference type="EMBL" id="JBDFQZ010000014">
    <property type="protein sequence ID" value="KAK9665280.1"/>
    <property type="molecule type" value="Genomic_DNA"/>
</dbReference>
<keyword evidence="3" id="KW-0963">Cytoplasm</keyword>
<evidence type="ECO:0000256" key="9">
    <source>
        <dbReference type="ARBA" id="ARBA00022840"/>
    </source>
</evidence>
<evidence type="ECO:0000256" key="6">
    <source>
        <dbReference type="ARBA" id="ARBA00022737"/>
    </source>
</evidence>
<keyword evidence="7 15" id="KW-0547">Nucleotide-binding</keyword>
<dbReference type="InterPro" id="IPR017441">
    <property type="entry name" value="Protein_kinase_ATP_BS"/>
</dbReference>
<dbReference type="Gene3D" id="1.10.510.10">
    <property type="entry name" value="Transferase(Phosphotransferase) domain 1"/>
    <property type="match status" value="1"/>
</dbReference>
<sequence>MGVENYHVIELVGEGSFGKVYKGRRKYTGQTVAMKFIMKHGKTDKDLHNLRQEIEILRKLKHENIIEMLDSFETAQEFCVVTEYAQGELFEILEDDKCLPEEQVQAIAKQLVRALHYLHSNRIIHRDMKPQNILIGSGSIVKLCDFGFARAMSMNTVVLRSIKGTPLYMAPELVREQPYNHTVDLWSLGVILYELFVGQPPFYTNSVYALIRHIIKDPVKYPENMSPDFKNFLKGLLNKVPQQRLSWPALLEHPFVRETSVDMQARVGLHSAEKTSTGVEAAWKVESPKIPLPVRPKNATPDSIHCDAKPTAAEMVPTEASSGVTGNLPLDRLESSSRTVKSAKVLGQEKEALALILEPVQSLSKGIENSSRKEDILRLNQSLRILSNLVAADAIAHAGREEIIFELLGMTSVLLSQKKIDNCDVIAKSFSIIRKLIDGGGENFGSSSFTQWVTLVELFLQVVSSSEDSSGRVLYESTSCVAIMLNQVSSSTKECGVSEPPEAIDIKKILDHAKTSGLVNHLCMCLATAGTGLTSSPSFQRSASEGCKALWFLIDAMENLSNQVKPWIFPLTLYQSHSLVRLDIKELDWSPDSGTDSKKIIEALTKTFLKAKPVFVAIYYCLRQRNEAVLLAAIQLLVRCCTHSAKMPSVLCGLPSSLPVTAVVSGGEDTSFIPEIFSVISLCAASMTKDSPSVEAKGSACKLTNPHELALQSCLLLAAIAHSLKSAGRNSSSFILTTSSRNQQSRLSSLARLFCSNEGGATLNKSHCASAMLAFASIVSLDTGASAESSVSDIAIPLVPCTSTLYDYLKINHKEVDDSNRSATNCMLSQWHGVRDGCAGLLEYKLKKGGPLAAQQVCTSGLPQFLLDLLGNNVHVENQATDRLQDLVGLSPSGVMWVVSSLSLCLSGGASTFRQIMLRNEHVKCISDLISDAHLRLLKSWVGPGGGKNGLRDIINVVIDFLAFPFVAVQTAPGLPSATASLSSGFLLHDGSPGARVCREDLNTLKVIQESMDKYTGILVEAGVPTRVLRCADGLGLKDTGRAVAFLAKMVNYERLTILVGKGILETNRARRLLDSSSPEEVILTVLMIVSDLARFDKGFYEYIDKANILTRLKEFLICEDHTLREKACNVVGNMCRHSSYFYSSLSRHGVISHLIDRCADPDKPTRKYACFAIGNAAFHNDVLYEELRRSIPRLTKLLLSPEDDKIKANAAGALSNLVRNSNKLCEDMVTKGVIQALLQVVSECSLAALNPPRKDGTNESPLKIVLFALGKMCTYSSCRQCICSSELFPVMGQLRQSPDTNIAKYAASIYRKANEA</sequence>
<evidence type="ECO:0000256" key="12">
    <source>
        <dbReference type="ARBA" id="ARBA00048679"/>
    </source>
</evidence>
<dbReference type="SUPFAM" id="SSF56112">
    <property type="entry name" value="Protein kinase-like (PK-like)"/>
    <property type="match status" value="1"/>
</dbReference>
<dbReference type="GO" id="GO:0004674">
    <property type="term" value="F:protein serine/threonine kinase activity"/>
    <property type="evidence" value="ECO:0007669"/>
    <property type="project" value="UniProtKB-KW"/>
</dbReference>
<dbReference type="FunFam" id="1.10.510.10:FF:000292">
    <property type="entry name" value="Serine/threonine-protein kinase 36"/>
    <property type="match status" value="1"/>
</dbReference>
<dbReference type="PROSITE" id="PS50011">
    <property type="entry name" value="PROTEIN_KINASE_DOM"/>
    <property type="match status" value="1"/>
</dbReference>
<dbReference type="GO" id="GO:0005737">
    <property type="term" value="C:cytoplasm"/>
    <property type="evidence" value="ECO:0007669"/>
    <property type="project" value="UniProtKB-ARBA"/>
</dbReference>
<dbReference type="SUPFAM" id="SSF48371">
    <property type="entry name" value="ARM repeat"/>
    <property type="match status" value="2"/>
</dbReference>
<keyword evidence="5" id="KW-0808">Transferase</keyword>
<feature type="domain" description="Protein kinase" evidence="16">
    <location>
        <begin position="6"/>
        <end position="256"/>
    </location>
</feature>
<reference evidence="17" key="1">
    <citation type="submission" date="2024-03" db="EMBL/GenBank/DDBJ databases">
        <title>WGS assembly of Saponaria officinalis var. Norfolk2.</title>
        <authorList>
            <person name="Jenkins J."/>
            <person name="Shu S."/>
            <person name="Grimwood J."/>
            <person name="Barry K."/>
            <person name="Goodstein D."/>
            <person name="Schmutz J."/>
            <person name="Leebens-Mack J."/>
            <person name="Osbourn A."/>
        </authorList>
    </citation>
    <scope>NUCLEOTIDE SEQUENCE [LARGE SCALE GENOMIC DNA]</scope>
    <source>
        <strain evidence="17">JIC</strain>
    </source>
</reference>
<evidence type="ECO:0000256" key="15">
    <source>
        <dbReference type="PROSITE-ProRule" id="PRU10141"/>
    </source>
</evidence>
<dbReference type="GO" id="GO:0005524">
    <property type="term" value="F:ATP binding"/>
    <property type="evidence" value="ECO:0007669"/>
    <property type="project" value="UniProtKB-UniRule"/>
</dbReference>